<evidence type="ECO:0000256" key="1">
    <source>
        <dbReference type="ARBA" id="ARBA00022679"/>
    </source>
</evidence>
<dbReference type="InterPro" id="IPR036095">
    <property type="entry name" value="PTS_EIIB-like_sf"/>
</dbReference>
<dbReference type="PANTHER" id="PTHR30185:SF13">
    <property type="entry name" value="LICABCH OPERON REGULATOR-RELATED"/>
    <property type="match status" value="1"/>
</dbReference>
<dbReference type="CDD" id="cd05568">
    <property type="entry name" value="PTS_IIB_bgl_like"/>
    <property type="match status" value="1"/>
</dbReference>
<evidence type="ECO:0000256" key="2">
    <source>
        <dbReference type="ARBA" id="ARBA00022737"/>
    </source>
</evidence>
<dbReference type="Pfam" id="PF08279">
    <property type="entry name" value="HTH_11"/>
    <property type="match status" value="1"/>
</dbReference>
<dbReference type="Pfam" id="PF05043">
    <property type="entry name" value="Mga"/>
    <property type="match status" value="1"/>
</dbReference>
<dbReference type="AlphaFoldDB" id="A0A4R3KFI8"/>
<protein>
    <submittedName>
        <fullName evidence="9">Lichenan operon transcriptional antiterminator</fullName>
    </submittedName>
</protein>
<gene>
    <name evidence="9" type="ORF">EDC37_101131</name>
</gene>
<feature type="domain" description="PTS EIIB type-2" evidence="7">
    <location>
        <begin position="419"/>
        <end position="510"/>
    </location>
</feature>
<evidence type="ECO:0000259" key="7">
    <source>
        <dbReference type="PROSITE" id="PS51099"/>
    </source>
</evidence>
<dbReference type="SUPFAM" id="SSF52794">
    <property type="entry name" value="PTS system IIB component-like"/>
    <property type="match status" value="1"/>
</dbReference>
<dbReference type="PROSITE" id="PS51372">
    <property type="entry name" value="PRD_2"/>
    <property type="match status" value="2"/>
</dbReference>
<dbReference type="PROSITE" id="PS51099">
    <property type="entry name" value="PTS_EIIB_TYPE_2"/>
    <property type="match status" value="1"/>
</dbReference>
<feature type="domain" description="PTS EIIA type-2" evidence="6">
    <location>
        <begin position="513"/>
        <end position="651"/>
    </location>
</feature>
<evidence type="ECO:0000259" key="6">
    <source>
        <dbReference type="PROSITE" id="PS51094"/>
    </source>
</evidence>
<dbReference type="SUPFAM" id="SSF63520">
    <property type="entry name" value="PTS-regulatory domain, PRD"/>
    <property type="match status" value="2"/>
</dbReference>
<evidence type="ECO:0000256" key="5">
    <source>
        <dbReference type="ARBA" id="ARBA00023163"/>
    </source>
</evidence>
<sequence length="651" mass="74785">MVIDTQNKRIIKILKMFTHNNNNQSVSSANIAALLGVSSKTIRNDIKECNTFLKKYGAVFLAEPSVGYVLKINDEKKFMSFKKSQCFNECSGWKKQNIIPSEYNDRVSFIIKELLINALYRKSITETELADELYISLSTLKKYIKDIKKSLYRFNIELVADNTGISLKGKEERIRYCISEYVFNSNDLVDLEKNAFYKEMFTSIKTDDVKKILFDNIQKYNIHLTDIAFKNLLVHIIITMKRVGSKNTTDYEKEEMELLEKSIYFAAAYNIVTDICTILNVDIKNEVYYLTQHFISSKKLMINDDTNGKDIHKILVKQIIQKINAKMGIDFSEDNELISGLIIHLGAAITRLRFNMNIRNEILASIKKGCPLAFEMAIVAGNILEINEKLQMNENELGFLAIHFGAALERKKMFTCPPITAIIVCATGLSTAMFVKSKLQRRFGKTLKIIKVIPLYELTEQLIDGVNFIFTTVPISSIKSTKIIQVEPILTENDMDKIEEKLINDDNENAEDIFFHEDLFFPALQADDKYEILEKLTTVMLKKGYIDEKVKASVFIREKLSSTELGGLVAIPHALENYRDQSIVAVAVLVKPIVWDKEKVQVVFLLSIPKNKCKSWEPIFERLYNYFISEFGVNDLIKNPTFNVLMEKIKR</sequence>
<keyword evidence="10" id="KW-1185">Reference proteome</keyword>
<dbReference type="InterPro" id="IPR016152">
    <property type="entry name" value="PTrfase/Anion_transptr"/>
</dbReference>
<evidence type="ECO:0000313" key="9">
    <source>
        <dbReference type="EMBL" id="TCS81960.1"/>
    </source>
</evidence>
<dbReference type="InterPro" id="IPR002178">
    <property type="entry name" value="PTS_EIIA_type-2_dom"/>
</dbReference>
<evidence type="ECO:0000259" key="8">
    <source>
        <dbReference type="PROSITE" id="PS51372"/>
    </source>
</evidence>
<dbReference type="PANTHER" id="PTHR30185">
    <property type="entry name" value="CRYPTIC BETA-GLUCOSIDE BGL OPERON ANTITERMINATOR"/>
    <property type="match status" value="1"/>
</dbReference>
<dbReference type="Gene3D" id="3.40.50.2300">
    <property type="match status" value="1"/>
</dbReference>
<dbReference type="GO" id="GO:0009401">
    <property type="term" value="P:phosphoenolpyruvate-dependent sugar phosphotransferase system"/>
    <property type="evidence" value="ECO:0007669"/>
    <property type="project" value="InterPro"/>
</dbReference>
<dbReference type="InterPro" id="IPR050661">
    <property type="entry name" value="BglG_antiterminators"/>
</dbReference>
<keyword evidence="3" id="KW-0805">Transcription regulation</keyword>
<keyword evidence="1" id="KW-0808">Transferase</keyword>
<dbReference type="Proteomes" id="UP000295188">
    <property type="component" value="Unassembled WGS sequence"/>
</dbReference>
<dbReference type="InterPro" id="IPR013196">
    <property type="entry name" value="HTH_11"/>
</dbReference>
<dbReference type="RefSeq" id="WP_231040016.1">
    <property type="nucleotide sequence ID" value="NZ_SMAA01000001.1"/>
</dbReference>
<dbReference type="InterPro" id="IPR013011">
    <property type="entry name" value="PTS_EIIB_2"/>
</dbReference>
<dbReference type="EMBL" id="SMAA01000001">
    <property type="protein sequence ID" value="TCS81960.1"/>
    <property type="molecule type" value="Genomic_DNA"/>
</dbReference>
<dbReference type="InterPro" id="IPR011608">
    <property type="entry name" value="PRD"/>
</dbReference>
<dbReference type="Pfam" id="PF00874">
    <property type="entry name" value="PRD"/>
    <property type="match status" value="2"/>
</dbReference>
<dbReference type="Gene3D" id="3.40.930.10">
    <property type="entry name" value="Mannitol-specific EII, Chain A"/>
    <property type="match status" value="1"/>
</dbReference>
<reference evidence="9 10" key="1">
    <citation type="submission" date="2019-03" db="EMBL/GenBank/DDBJ databases">
        <title>Genomic Encyclopedia of Type Strains, Phase IV (KMG-IV): sequencing the most valuable type-strain genomes for metagenomic binning, comparative biology and taxonomic classification.</title>
        <authorList>
            <person name="Goeker M."/>
        </authorList>
    </citation>
    <scope>NUCLEOTIDE SEQUENCE [LARGE SCALE GENOMIC DNA]</scope>
    <source>
        <strain evidence="9 10">DSM 20467</strain>
    </source>
</reference>
<name>A0A4R3KFI8_9FIRM</name>
<keyword evidence="5" id="KW-0804">Transcription</keyword>
<dbReference type="GO" id="GO:0006355">
    <property type="term" value="P:regulation of DNA-templated transcription"/>
    <property type="evidence" value="ECO:0007669"/>
    <property type="project" value="InterPro"/>
</dbReference>
<evidence type="ECO:0000256" key="3">
    <source>
        <dbReference type="ARBA" id="ARBA00023015"/>
    </source>
</evidence>
<dbReference type="GO" id="GO:0008982">
    <property type="term" value="F:protein-N(PI)-phosphohistidine-sugar phosphotransferase activity"/>
    <property type="evidence" value="ECO:0007669"/>
    <property type="project" value="InterPro"/>
</dbReference>
<dbReference type="Gene3D" id="1.10.10.10">
    <property type="entry name" value="Winged helix-like DNA-binding domain superfamily/Winged helix DNA-binding domain"/>
    <property type="match status" value="2"/>
</dbReference>
<dbReference type="InterPro" id="IPR036634">
    <property type="entry name" value="PRD_sf"/>
</dbReference>
<evidence type="ECO:0000256" key="4">
    <source>
        <dbReference type="ARBA" id="ARBA00023159"/>
    </source>
</evidence>
<dbReference type="Pfam" id="PF00359">
    <property type="entry name" value="PTS_EIIA_2"/>
    <property type="match status" value="1"/>
</dbReference>
<accession>A0A4R3KFI8</accession>
<feature type="domain" description="PRD" evidence="8">
    <location>
        <begin position="307"/>
        <end position="414"/>
    </location>
</feature>
<keyword evidence="4" id="KW-0010">Activator</keyword>
<dbReference type="Gene3D" id="1.10.1790.10">
    <property type="entry name" value="PRD domain"/>
    <property type="match status" value="2"/>
</dbReference>
<dbReference type="InterPro" id="IPR007737">
    <property type="entry name" value="Mga_HTH"/>
</dbReference>
<proteinExistence type="predicted"/>
<dbReference type="PROSITE" id="PS00372">
    <property type="entry name" value="PTS_EIIA_TYPE_2_HIS"/>
    <property type="match status" value="1"/>
</dbReference>
<evidence type="ECO:0000313" key="10">
    <source>
        <dbReference type="Proteomes" id="UP000295188"/>
    </source>
</evidence>
<keyword evidence="2" id="KW-0677">Repeat</keyword>
<feature type="domain" description="PRD" evidence="8">
    <location>
        <begin position="200"/>
        <end position="304"/>
    </location>
</feature>
<dbReference type="InterPro" id="IPR036388">
    <property type="entry name" value="WH-like_DNA-bd_sf"/>
</dbReference>
<comment type="caution">
    <text evidence="9">The sequence shown here is derived from an EMBL/GenBank/DDBJ whole genome shotgun (WGS) entry which is preliminary data.</text>
</comment>
<dbReference type="SUPFAM" id="SSF55804">
    <property type="entry name" value="Phoshotransferase/anion transport protein"/>
    <property type="match status" value="1"/>
</dbReference>
<dbReference type="PROSITE" id="PS51094">
    <property type="entry name" value="PTS_EIIA_TYPE_2"/>
    <property type="match status" value="1"/>
</dbReference>
<organism evidence="9 10">
    <name type="scientific">Pectinatus cerevisiiphilus</name>
    <dbReference type="NCBI Taxonomy" id="86956"/>
    <lineage>
        <taxon>Bacteria</taxon>
        <taxon>Bacillati</taxon>
        <taxon>Bacillota</taxon>
        <taxon>Negativicutes</taxon>
        <taxon>Selenomonadales</taxon>
        <taxon>Selenomonadaceae</taxon>
        <taxon>Pectinatus</taxon>
    </lineage>
</organism>